<sequence>MYGRPSGTSIKPSTGSNRRVTIIQRQNPPITNLIFGGAESGTLPSRPRPLCRDSTAAGISLAEGLRLRRNPIMTNVDLTAGRSRASVTGPSQADTSISGRTESGTSLVAYRRFYHYRISIAMSEANAVDIAPSNSLEDSMLNCLELLPVRDSTSEKYRTEKNALTLASQLTITTKIENESSRGICYGVNRILQWPHLKSRYEGDSVAGFCLERLMTCTPEGTVFLTLLSGADFLYQFVLHPQDIWVRQFERQHPSARDPHMRGSYISACSECHTPTLSIQYQDGNGGTRSNLNYFYLETEHPFLYFVCG</sequence>
<proteinExistence type="predicted"/>
<protein>
    <submittedName>
        <fullName evidence="2">Uncharacterized protein</fullName>
    </submittedName>
</protein>
<accession>A0A9E7EBB9</accession>
<evidence type="ECO:0000256" key="1">
    <source>
        <dbReference type="SAM" id="MobiDB-lite"/>
    </source>
</evidence>
<evidence type="ECO:0000313" key="2">
    <source>
        <dbReference type="EMBL" id="URD73969.1"/>
    </source>
</evidence>
<gene>
    <name evidence="2" type="ORF">MUK42_37193</name>
</gene>
<dbReference type="Proteomes" id="UP001055439">
    <property type="component" value="Chromosome 1"/>
</dbReference>
<organism evidence="2 3">
    <name type="scientific">Musa troglodytarum</name>
    <name type="common">fe'i banana</name>
    <dbReference type="NCBI Taxonomy" id="320322"/>
    <lineage>
        <taxon>Eukaryota</taxon>
        <taxon>Viridiplantae</taxon>
        <taxon>Streptophyta</taxon>
        <taxon>Embryophyta</taxon>
        <taxon>Tracheophyta</taxon>
        <taxon>Spermatophyta</taxon>
        <taxon>Magnoliopsida</taxon>
        <taxon>Liliopsida</taxon>
        <taxon>Zingiberales</taxon>
        <taxon>Musaceae</taxon>
        <taxon>Musa</taxon>
    </lineage>
</organism>
<feature type="region of interest" description="Disordered" evidence="1">
    <location>
        <begin position="81"/>
        <end position="100"/>
    </location>
</feature>
<dbReference type="AlphaFoldDB" id="A0A9E7EBB9"/>
<feature type="compositionally biased region" description="Polar residues" evidence="1">
    <location>
        <begin position="85"/>
        <end position="100"/>
    </location>
</feature>
<evidence type="ECO:0000313" key="3">
    <source>
        <dbReference type="Proteomes" id="UP001055439"/>
    </source>
</evidence>
<reference evidence="2" key="1">
    <citation type="submission" date="2022-05" db="EMBL/GenBank/DDBJ databases">
        <title>The Musa troglodytarum L. genome provides insights into the mechanism of non-climacteric behaviour and enrichment of carotenoids.</title>
        <authorList>
            <person name="Wang J."/>
        </authorList>
    </citation>
    <scope>NUCLEOTIDE SEQUENCE</scope>
    <source>
        <tissue evidence="2">Leaf</tissue>
    </source>
</reference>
<dbReference type="EMBL" id="CP097502">
    <property type="protein sequence ID" value="URD73969.1"/>
    <property type="molecule type" value="Genomic_DNA"/>
</dbReference>
<keyword evidence="3" id="KW-1185">Reference proteome</keyword>
<name>A0A9E7EBB9_9LILI</name>